<evidence type="ECO:0000313" key="2">
    <source>
        <dbReference type="EMBL" id="MXU84823.1"/>
    </source>
</evidence>
<name>A0A6B0UEF4_IXORI</name>
<organism evidence="2">
    <name type="scientific">Ixodes ricinus</name>
    <name type="common">Common tick</name>
    <name type="synonym">Acarus ricinus</name>
    <dbReference type="NCBI Taxonomy" id="34613"/>
    <lineage>
        <taxon>Eukaryota</taxon>
        <taxon>Metazoa</taxon>
        <taxon>Ecdysozoa</taxon>
        <taxon>Arthropoda</taxon>
        <taxon>Chelicerata</taxon>
        <taxon>Arachnida</taxon>
        <taxon>Acari</taxon>
        <taxon>Parasitiformes</taxon>
        <taxon>Ixodida</taxon>
        <taxon>Ixodoidea</taxon>
        <taxon>Ixodidae</taxon>
        <taxon>Ixodinae</taxon>
        <taxon>Ixodes</taxon>
    </lineage>
</organism>
<sequence length="83" mass="9348">MVWRRSWRLSWSALLPASISSHSLERSSASLLRCLCRSFHSVRAVEILDNRSSRSGPRAFQRCSASLSSSLILSCFARGTMSW</sequence>
<protein>
    <submittedName>
        <fullName evidence="2">Putative secreted protein</fullName>
    </submittedName>
</protein>
<keyword evidence="1" id="KW-0732">Signal</keyword>
<dbReference type="AlphaFoldDB" id="A0A6B0UEF4"/>
<feature type="signal peptide" evidence="1">
    <location>
        <begin position="1"/>
        <end position="21"/>
    </location>
</feature>
<accession>A0A6B0UEF4</accession>
<dbReference type="EMBL" id="GIFC01002740">
    <property type="protein sequence ID" value="MXU84823.1"/>
    <property type="molecule type" value="Transcribed_RNA"/>
</dbReference>
<evidence type="ECO:0000256" key="1">
    <source>
        <dbReference type="SAM" id="SignalP"/>
    </source>
</evidence>
<proteinExistence type="predicted"/>
<reference evidence="2" key="1">
    <citation type="submission" date="2019-12" db="EMBL/GenBank/DDBJ databases">
        <title>An insight into the sialome of adult female Ixodes ricinus ticks feeding for 6 days.</title>
        <authorList>
            <person name="Perner J."/>
            <person name="Ribeiro J.M.C."/>
        </authorList>
    </citation>
    <scope>NUCLEOTIDE SEQUENCE</scope>
    <source>
        <strain evidence="2">Semi-engorged</strain>
        <tissue evidence="2">Salivary glands</tissue>
    </source>
</reference>
<feature type="chain" id="PRO_5025339826" evidence="1">
    <location>
        <begin position="22"/>
        <end position="83"/>
    </location>
</feature>